<comment type="subcellular location">
    <subcellularLocation>
        <location evidence="2">Endoplasmic reticulum membrane</location>
        <topology evidence="2">Multi-pass membrane protein</topology>
    </subcellularLocation>
</comment>
<dbReference type="Proteomes" id="UP000244450">
    <property type="component" value="Unassembled WGS sequence"/>
</dbReference>
<feature type="domain" description="Fatty acid hydroxylase" evidence="15">
    <location>
        <begin position="62"/>
        <end position="199"/>
    </location>
</feature>
<name>A0A2T7BM66_9BACT</name>
<dbReference type="InterPro" id="IPR014430">
    <property type="entry name" value="Scs7"/>
</dbReference>
<keyword evidence="7" id="KW-0276">Fatty acid metabolism</keyword>
<feature type="transmembrane region" description="Helical" evidence="14">
    <location>
        <begin position="29"/>
        <end position="46"/>
    </location>
</feature>
<evidence type="ECO:0000256" key="10">
    <source>
        <dbReference type="ARBA" id="ARBA00023002"/>
    </source>
</evidence>
<evidence type="ECO:0000256" key="7">
    <source>
        <dbReference type="ARBA" id="ARBA00022832"/>
    </source>
</evidence>
<evidence type="ECO:0000256" key="11">
    <source>
        <dbReference type="ARBA" id="ARBA00023098"/>
    </source>
</evidence>
<proteinExistence type="predicted"/>
<dbReference type="AlphaFoldDB" id="A0A2T7BM66"/>
<dbReference type="RefSeq" id="WP_108685413.1">
    <property type="nucleotide sequence ID" value="NZ_QCYK01000001.1"/>
</dbReference>
<keyword evidence="11" id="KW-0443">Lipid metabolism</keyword>
<dbReference type="GO" id="GO:0080132">
    <property type="term" value="F:fatty acid 2-hydroxylase activity"/>
    <property type="evidence" value="ECO:0007669"/>
    <property type="project" value="InterPro"/>
</dbReference>
<evidence type="ECO:0000256" key="3">
    <source>
        <dbReference type="ARBA" id="ARBA00022516"/>
    </source>
</evidence>
<dbReference type="PANTHER" id="PTHR12863">
    <property type="entry name" value="FATTY ACID HYDROXYLASE"/>
    <property type="match status" value="1"/>
</dbReference>
<evidence type="ECO:0000256" key="4">
    <source>
        <dbReference type="ARBA" id="ARBA00022692"/>
    </source>
</evidence>
<evidence type="ECO:0000313" key="17">
    <source>
        <dbReference type="Proteomes" id="UP000244450"/>
    </source>
</evidence>
<keyword evidence="12 14" id="KW-0472">Membrane</keyword>
<keyword evidence="5" id="KW-0479">Metal-binding</keyword>
<evidence type="ECO:0000313" key="16">
    <source>
        <dbReference type="EMBL" id="PUZ28774.1"/>
    </source>
</evidence>
<gene>
    <name evidence="16" type="ORF">DCC81_04620</name>
</gene>
<keyword evidence="4 14" id="KW-0812">Transmembrane</keyword>
<evidence type="ECO:0000256" key="12">
    <source>
        <dbReference type="ARBA" id="ARBA00023136"/>
    </source>
</evidence>
<dbReference type="GO" id="GO:0016020">
    <property type="term" value="C:membrane"/>
    <property type="evidence" value="ECO:0007669"/>
    <property type="project" value="InterPro"/>
</dbReference>
<keyword evidence="9 14" id="KW-1133">Transmembrane helix</keyword>
<evidence type="ECO:0000256" key="6">
    <source>
        <dbReference type="ARBA" id="ARBA00022824"/>
    </source>
</evidence>
<reference evidence="16 17" key="1">
    <citation type="submission" date="2018-04" db="EMBL/GenBank/DDBJ databases">
        <title>Chitinophaga fuyangensis sp. nov., isolated from soil in a chemical factory.</title>
        <authorList>
            <person name="Chen K."/>
        </authorList>
    </citation>
    <scope>NUCLEOTIDE SEQUENCE [LARGE SCALE GENOMIC DNA]</scope>
    <source>
        <strain evidence="16 17">LY-1</strain>
    </source>
</reference>
<evidence type="ECO:0000256" key="13">
    <source>
        <dbReference type="ARBA" id="ARBA00023160"/>
    </source>
</evidence>
<evidence type="ECO:0000259" key="15">
    <source>
        <dbReference type="Pfam" id="PF04116"/>
    </source>
</evidence>
<feature type="transmembrane region" description="Helical" evidence="14">
    <location>
        <begin position="52"/>
        <end position="71"/>
    </location>
</feature>
<dbReference type="GO" id="GO:0005506">
    <property type="term" value="F:iron ion binding"/>
    <property type="evidence" value="ECO:0007669"/>
    <property type="project" value="InterPro"/>
</dbReference>
<accession>A0A2T7BM66</accession>
<evidence type="ECO:0000256" key="1">
    <source>
        <dbReference type="ARBA" id="ARBA00001947"/>
    </source>
</evidence>
<protein>
    <submittedName>
        <fullName evidence="16">Fatty acid hydroxylase</fullName>
    </submittedName>
</protein>
<dbReference type="Pfam" id="PF04116">
    <property type="entry name" value="FA_hydroxylase"/>
    <property type="match status" value="1"/>
</dbReference>
<keyword evidence="10" id="KW-0560">Oxidoreductase</keyword>
<comment type="caution">
    <text evidence="16">The sequence shown here is derived from an EMBL/GenBank/DDBJ whole genome shotgun (WGS) entry which is preliminary data.</text>
</comment>
<evidence type="ECO:0000256" key="5">
    <source>
        <dbReference type="ARBA" id="ARBA00022723"/>
    </source>
</evidence>
<feature type="transmembrane region" description="Helical" evidence="14">
    <location>
        <begin position="110"/>
        <end position="131"/>
    </location>
</feature>
<keyword evidence="8" id="KW-0862">Zinc</keyword>
<keyword evidence="3" id="KW-0444">Lipid biosynthesis</keyword>
<dbReference type="PANTHER" id="PTHR12863:SF1">
    <property type="entry name" value="FATTY ACID 2-HYDROXYLASE"/>
    <property type="match status" value="1"/>
</dbReference>
<organism evidence="16 17">
    <name type="scientific">Chitinophaga parva</name>
    <dbReference type="NCBI Taxonomy" id="2169414"/>
    <lineage>
        <taxon>Bacteria</taxon>
        <taxon>Pseudomonadati</taxon>
        <taxon>Bacteroidota</taxon>
        <taxon>Chitinophagia</taxon>
        <taxon>Chitinophagales</taxon>
        <taxon>Chitinophagaceae</taxon>
        <taxon>Chitinophaga</taxon>
    </lineage>
</organism>
<comment type="cofactor">
    <cofactor evidence="1">
        <name>Zn(2+)</name>
        <dbReference type="ChEBI" id="CHEBI:29105"/>
    </cofactor>
</comment>
<dbReference type="InterPro" id="IPR006694">
    <property type="entry name" value="Fatty_acid_hydroxylase"/>
</dbReference>
<feature type="transmembrane region" description="Helical" evidence="14">
    <location>
        <begin position="137"/>
        <end position="157"/>
    </location>
</feature>
<keyword evidence="6" id="KW-0256">Endoplasmic reticulum</keyword>
<evidence type="ECO:0000256" key="14">
    <source>
        <dbReference type="SAM" id="Phobius"/>
    </source>
</evidence>
<dbReference type="OrthoDB" id="9784228at2"/>
<evidence type="ECO:0000256" key="8">
    <source>
        <dbReference type="ARBA" id="ARBA00022833"/>
    </source>
</evidence>
<dbReference type="GO" id="GO:0006633">
    <property type="term" value="P:fatty acid biosynthetic process"/>
    <property type="evidence" value="ECO:0007669"/>
    <property type="project" value="UniProtKB-KW"/>
</dbReference>
<sequence length="220" mass="26237">MKFEKIKNKGQARLFESQYLEVLTKTHPLVIWGLYTPIISYMLYYSHATLGFPVSTVALVFVGAMLFWTFFEYLMHRFAFHYVAESPKMQRFIYVMHGNHHEYPRDKQRLFMPPVPSIILASVIFSAQYLFLRSYTFMFFPGFLLGYLIYGSMHYAIHAWNPPFKFMKPVWRNHHLHHYKSEDKGFGVSSSVWDYVFGTSFDLAKEKEDKEKVKELMFEK</sequence>
<keyword evidence="17" id="KW-1185">Reference proteome</keyword>
<dbReference type="EMBL" id="QCYK01000001">
    <property type="protein sequence ID" value="PUZ28774.1"/>
    <property type="molecule type" value="Genomic_DNA"/>
</dbReference>
<evidence type="ECO:0000256" key="9">
    <source>
        <dbReference type="ARBA" id="ARBA00022989"/>
    </source>
</evidence>
<evidence type="ECO:0000256" key="2">
    <source>
        <dbReference type="ARBA" id="ARBA00004477"/>
    </source>
</evidence>
<keyword evidence="13" id="KW-0275">Fatty acid biosynthesis</keyword>